<name>A0A1I0CFW0_9PROT</name>
<evidence type="ECO:0000313" key="2">
    <source>
        <dbReference type="EMBL" id="SET18298.1"/>
    </source>
</evidence>
<keyword evidence="3" id="KW-1185">Reference proteome</keyword>
<feature type="region of interest" description="Disordered" evidence="1">
    <location>
        <begin position="16"/>
        <end position="168"/>
    </location>
</feature>
<evidence type="ECO:0000313" key="3">
    <source>
        <dbReference type="Proteomes" id="UP000199345"/>
    </source>
</evidence>
<gene>
    <name evidence="2" type="ORF">SAMN05216326_11481</name>
</gene>
<reference evidence="3" key="1">
    <citation type="submission" date="2016-10" db="EMBL/GenBank/DDBJ databases">
        <authorList>
            <person name="Varghese N."/>
            <person name="Submissions S."/>
        </authorList>
    </citation>
    <scope>NUCLEOTIDE SEQUENCE [LARGE SCALE GENOMIC DNA]</scope>
    <source>
        <strain evidence="3">Nm71</strain>
    </source>
</reference>
<dbReference type="EMBL" id="FOIA01000014">
    <property type="protein sequence ID" value="SET18298.1"/>
    <property type="molecule type" value="Genomic_DNA"/>
</dbReference>
<evidence type="ECO:0000256" key="1">
    <source>
        <dbReference type="SAM" id="MobiDB-lite"/>
    </source>
</evidence>
<dbReference type="AlphaFoldDB" id="A0A1I0CFW0"/>
<feature type="compositionally biased region" description="Acidic residues" evidence="1">
    <location>
        <begin position="132"/>
        <end position="147"/>
    </location>
</feature>
<accession>A0A1I0CFW0</accession>
<proteinExistence type="predicted"/>
<sequence length="168" mass="17009">MNHEIIIKIPMIGQFGTGNETVSSADASAAPPPDLSSQTSQTVGGMVATESAAPPPDEIVQGGGGWNEEAVAPGPDMQFPLETALRTEDMVPGPQAAMTETQASGLAPAPSASDLTGSGVSNLSAETAPPPDLDDMQTLDAVPEPDMETAPAARTGEKKSAGQSRAKK</sequence>
<dbReference type="RefSeq" id="WP_090658451.1">
    <property type="nucleotide sequence ID" value="NZ_FOIA01000014.1"/>
</dbReference>
<dbReference type="OrthoDB" id="9832150at2"/>
<protein>
    <submittedName>
        <fullName evidence="2">Uncharacterized protein</fullName>
    </submittedName>
</protein>
<organism evidence="2 3">
    <name type="scientific">Nitrosomonas marina</name>
    <dbReference type="NCBI Taxonomy" id="917"/>
    <lineage>
        <taxon>Bacteria</taxon>
        <taxon>Pseudomonadati</taxon>
        <taxon>Pseudomonadota</taxon>
        <taxon>Betaproteobacteria</taxon>
        <taxon>Nitrosomonadales</taxon>
        <taxon>Nitrosomonadaceae</taxon>
        <taxon>Nitrosomonas</taxon>
    </lineage>
</organism>
<dbReference type="Proteomes" id="UP000199345">
    <property type="component" value="Unassembled WGS sequence"/>
</dbReference>
<feature type="compositionally biased region" description="Polar residues" evidence="1">
    <location>
        <begin position="113"/>
        <end position="125"/>
    </location>
</feature>